<keyword evidence="3" id="KW-1185">Reference proteome</keyword>
<feature type="compositionally biased region" description="Low complexity" evidence="1">
    <location>
        <begin position="65"/>
        <end position="78"/>
    </location>
</feature>
<dbReference type="EnsemblMetazoa" id="AFAF008650-RA">
    <property type="protein sequence ID" value="AFAF008650-PA"/>
    <property type="gene ID" value="AFAF008650"/>
</dbReference>
<sequence>MSESDSKALSEGAKAAADETVEAQTPTKRTPKRKANAFQKESEELLKNLGVSMDLEDGRRRTRSSARGSTTTTPTTTPATPPAKRARGGSSTPKRGEKPTEDVTTPSKAATPKKRGALQLEPKKLVVLVDAELPKGYTLNKQGTTAEKKNTSKDTSETTVSVEAEVVDSGKGSETSKNEEENVQKEDIKKLPEEDSSSEKAVESKSEIVTEEKKEDITEKKETHAVVEVAQEKKEEPAPVKEDTVPSNLAQSKETVEEKPSEPEPMEVDGQQNEKPTETVNEATREDQPQVSEDAKSAESSKPDESKSDAEVNEVKVCESNGSAPVTTTTEPEKASDAVEEAAPTSAKEEVVEKPAVESKETNNTEATPPSVPEVSKEAEPAVTKNPAEDVNSTEEHTKQEKKTTADLESADLNNVDSTEEKVCGVTNVEPKIVSNETTAATAVEPAPAP</sequence>
<dbReference type="Proteomes" id="UP000075886">
    <property type="component" value="Unassembled WGS sequence"/>
</dbReference>
<dbReference type="AlphaFoldDB" id="A0A182QEQ8"/>
<feature type="compositionally biased region" description="Basic and acidic residues" evidence="1">
    <location>
        <begin position="283"/>
        <end position="317"/>
    </location>
</feature>
<accession>A0A182QEQ8</accession>
<evidence type="ECO:0000313" key="3">
    <source>
        <dbReference type="Proteomes" id="UP000075886"/>
    </source>
</evidence>
<proteinExistence type="predicted"/>
<feature type="compositionally biased region" description="Basic and acidic residues" evidence="1">
    <location>
        <begin position="347"/>
        <end position="363"/>
    </location>
</feature>
<protein>
    <submittedName>
        <fullName evidence="2">Uncharacterized protein</fullName>
    </submittedName>
</protein>
<evidence type="ECO:0000313" key="2">
    <source>
        <dbReference type="EnsemblMetazoa" id="AFAF008650-PA"/>
    </source>
</evidence>
<feature type="compositionally biased region" description="Low complexity" evidence="1">
    <location>
        <begin position="157"/>
        <end position="169"/>
    </location>
</feature>
<dbReference type="Pfam" id="PF16001">
    <property type="entry name" value="DUF4775"/>
    <property type="match status" value="1"/>
</dbReference>
<reference evidence="2" key="2">
    <citation type="submission" date="2020-05" db="UniProtKB">
        <authorList>
            <consortium name="EnsemblMetazoa"/>
        </authorList>
    </citation>
    <scope>IDENTIFICATION</scope>
    <source>
        <strain evidence="2">FAR1</strain>
    </source>
</reference>
<feature type="compositionally biased region" description="Polar residues" evidence="1">
    <location>
        <begin position="320"/>
        <end position="330"/>
    </location>
</feature>
<name>A0A182QEQ8_9DIPT</name>
<feature type="compositionally biased region" description="Polar residues" evidence="1">
    <location>
        <begin position="270"/>
        <end position="282"/>
    </location>
</feature>
<dbReference type="STRING" id="69004.A0A182QEQ8"/>
<feature type="compositionally biased region" description="Basic and acidic residues" evidence="1">
    <location>
        <begin position="174"/>
        <end position="244"/>
    </location>
</feature>
<dbReference type="InterPro" id="IPR031945">
    <property type="entry name" value="DUF4775"/>
</dbReference>
<dbReference type="EMBL" id="AXCN02001464">
    <property type="status" value="NOT_ANNOTATED_CDS"/>
    <property type="molecule type" value="Genomic_DNA"/>
</dbReference>
<reference evidence="3" key="1">
    <citation type="submission" date="2014-01" db="EMBL/GenBank/DDBJ databases">
        <title>The Genome Sequence of Anopheles farauti FAR1 (V2).</title>
        <authorList>
            <consortium name="The Broad Institute Genomics Platform"/>
            <person name="Neafsey D.E."/>
            <person name="Besansky N."/>
            <person name="Howell P."/>
            <person name="Walton C."/>
            <person name="Young S.K."/>
            <person name="Zeng Q."/>
            <person name="Gargeya S."/>
            <person name="Fitzgerald M."/>
            <person name="Haas B."/>
            <person name="Abouelleil A."/>
            <person name="Allen A.W."/>
            <person name="Alvarado L."/>
            <person name="Arachchi H.M."/>
            <person name="Berlin A.M."/>
            <person name="Chapman S.B."/>
            <person name="Gainer-Dewar J."/>
            <person name="Goldberg J."/>
            <person name="Griggs A."/>
            <person name="Gujja S."/>
            <person name="Hansen M."/>
            <person name="Howarth C."/>
            <person name="Imamovic A."/>
            <person name="Ireland A."/>
            <person name="Larimer J."/>
            <person name="McCowan C."/>
            <person name="Murphy C."/>
            <person name="Pearson M."/>
            <person name="Poon T.W."/>
            <person name="Priest M."/>
            <person name="Roberts A."/>
            <person name="Saif S."/>
            <person name="Shea T."/>
            <person name="Sisk P."/>
            <person name="Sykes S."/>
            <person name="Wortman J."/>
            <person name="Nusbaum C."/>
            <person name="Birren B."/>
        </authorList>
    </citation>
    <scope>NUCLEOTIDE SEQUENCE [LARGE SCALE GENOMIC DNA]</scope>
    <source>
        <strain evidence="3">FAR1</strain>
    </source>
</reference>
<feature type="region of interest" description="Disordered" evidence="1">
    <location>
        <begin position="1"/>
        <end position="419"/>
    </location>
</feature>
<feature type="compositionally biased region" description="Basic and acidic residues" evidence="1">
    <location>
        <begin position="146"/>
        <end position="156"/>
    </location>
</feature>
<feature type="compositionally biased region" description="Basic and acidic residues" evidence="1">
    <location>
        <begin position="394"/>
        <end position="406"/>
    </location>
</feature>
<evidence type="ECO:0000256" key="1">
    <source>
        <dbReference type="SAM" id="MobiDB-lite"/>
    </source>
</evidence>
<organism evidence="2 3">
    <name type="scientific">Anopheles farauti</name>
    <dbReference type="NCBI Taxonomy" id="69004"/>
    <lineage>
        <taxon>Eukaryota</taxon>
        <taxon>Metazoa</taxon>
        <taxon>Ecdysozoa</taxon>
        <taxon>Arthropoda</taxon>
        <taxon>Hexapoda</taxon>
        <taxon>Insecta</taxon>
        <taxon>Pterygota</taxon>
        <taxon>Neoptera</taxon>
        <taxon>Endopterygota</taxon>
        <taxon>Diptera</taxon>
        <taxon>Nematocera</taxon>
        <taxon>Culicoidea</taxon>
        <taxon>Culicidae</taxon>
        <taxon>Anophelinae</taxon>
        <taxon>Anopheles</taxon>
    </lineage>
</organism>
<dbReference type="VEuPathDB" id="VectorBase:AFAF008650"/>